<feature type="non-terminal residue" evidence="2">
    <location>
        <position position="304"/>
    </location>
</feature>
<dbReference type="Pfam" id="PF06985">
    <property type="entry name" value="HET"/>
    <property type="match status" value="1"/>
</dbReference>
<dbReference type="InterPro" id="IPR010730">
    <property type="entry name" value="HET"/>
</dbReference>
<accession>A0A136ISZ0</accession>
<keyword evidence="3" id="KW-1185">Reference proteome</keyword>
<proteinExistence type="predicted"/>
<dbReference type="PANTHER" id="PTHR10622">
    <property type="entry name" value="HET DOMAIN-CONTAINING PROTEIN"/>
    <property type="match status" value="1"/>
</dbReference>
<evidence type="ECO:0000313" key="3">
    <source>
        <dbReference type="Proteomes" id="UP000070501"/>
    </source>
</evidence>
<reference evidence="3" key="1">
    <citation type="submission" date="2016-02" db="EMBL/GenBank/DDBJ databases">
        <title>Draft genome sequence of Microdochium bolleyi, a fungal endophyte of beachgrass.</title>
        <authorList>
            <consortium name="DOE Joint Genome Institute"/>
            <person name="David A.S."/>
            <person name="May G."/>
            <person name="Haridas S."/>
            <person name="Lim J."/>
            <person name="Wang M."/>
            <person name="Labutti K."/>
            <person name="Lipzen A."/>
            <person name="Barry K."/>
            <person name="Grigoriev I.V."/>
        </authorList>
    </citation>
    <scope>NUCLEOTIDE SEQUENCE [LARGE SCALE GENOMIC DNA]</scope>
    <source>
        <strain evidence="3">J235TASD1</strain>
    </source>
</reference>
<protein>
    <submittedName>
        <fullName evidence="2">Heterokaryon incompatibility protein-domain-containing protein</fullName>
    </submittedName>
</protein>
<evidence type="ECO:0000313" key="2">
    <source>
        <dbReference type="EMBL" id="KXJ87968.1"/>
    </source>
</evidence>
<dbReference type="InParanoid" id="A0A136ISZ0"/>
<feature type="domain" description="Heterokaryon incompatibility" evidence="1">
    <location>
        <begin position="22"/>
        <end position="110"/>
    </location>
</feature>
<dbReference type="OrthoDB" id="20872at2759"/>
<organism evidence="2 3">
    <name type="scientific">Microdochium bolleyi</name>
    <dbReference type="NCBI Taxonomy" id="196109"/>
    <lineage>
        <taxon>Eukaryota</taxon>
        <taxon>Fungi</taxon>
        <taxon>Dikarya</taxon>
        <taxon>Ascomycota</taxon>
        <taxon>Pezizomycotina</taxon>
        <taxon>Sordariomycetes</taxon>
        <taxon>Xylariomycetidae</taxon>
        <taxon>Xylariales</taxon>
        <taxon>Microdochiaceae</taxon>
        <taxon>Microdochium</taxon>
    </lineage>
</organism>
<name>A0A136ISZ0_9PEZI</name>
<evidence type="ECO:0000259" key="1">
    <source>
        <dbReference type="Pfam" id="PF06985"/>
    </source>
</evidence>
<sequence length="304" mass="35513">MRLLHAKGHRFEEFYGDETPQYAILSHTWQKLQEVTYHEWLNPTDDVRARRGFDKICQASKQALHDGHSWLWVDTICIDKSSSAELSEAINSMYAWYRDAAVCYVHLEDTLPINNNPQLNRNEQDDAYRQFRAARWWTRGWTLQELLAPRRLLFFALDWSQIGNRDVLAPEIKRVTGINAWDCQVAVQEASVARKMSWLSRRQTTRVEDMAYCMLGLFDINMPLLYGEGHKAFIRLQEEIIKKTADVTIFCWTRDERTPRDWLGLFAPNPSVFASSGGFYRYLSRRLTTPWSITNQGLSISLPV</sequence>
<dbReference type="STRING" id="196109.A0A136ISZ0"/>
<gene>
    <name evidence="2" type="ORF">Micbo1qcDRAFT_138814</name>
</gene>
<dbReference type="AlphaFoldDB" id="A0A136ISZ0"/>
<dbReference type="EMBL" id="KQ964260">
    <property type="protein sequence ID" value="KXJ87968.1"/>
    <property type="molecule type" value="Genomic_DNA"/>
</dbReference>
<dbReference type="Proteomes" id="UP000070501">
    <property type="component" value="Unassembled WGS sequence"/>
</dbReference>
<dbReference type="PANTHER" id="PTHR10622:SF10">
    <property type="entry name" value="HET DOMAIN-CONTAINING PROTEIN"/>
    <property type="match status" value="1"/>
</dbReference>